<dbReference type="PROSITE" id="PS50048">
    <property type="entry name" value="ZN2_CY6_FUNGAL_2"/>
    <property type="match status" value="1"/>
</dbReference>
<dbReference type="InterPro" id="IPR001451">
    <property type="entry name" value="Hexapep"/>
</dbReference>
<keyword evidence="7" id="KW-1185">Reference proteome</keyword>
<feature type="region of interest" description="Disordered" evidence="4">
    <location>
        <begin position="283"/>
        <end position="433"/>
    </location>
</feature>
<dbReference type="InterPro" id="IPR051159">
    <property type="entry name" value="Hexapeptide_acetyltransf"/>
</dbReference>
<dbReference type="CDD" id="cd00067">
    <property type="entry name" value="GAL4"/>
    <property type="match status" value="1"/>
</dbReference>
<feature type="compositionally biased region" description="Low complexity" evidence="4">
    <location>
        <begin position="383"/>
        <end position="399"/>
    </location>
</feature>
<sequence length="640" mass="70263">MSTVLYMPAFNTAPHGPAFTSVNGRSSLSPTDEQRPPVVAKSSTWSPPARDQDTSNHSPRSDSSASTVSSGDRSPENANKRRRSTSVEESVARRSPDEAVASSRRLPHPYQPVNRDTLSAMEAPQQRSLPPLGRLDVERRWQTEPRELPHTGHQHHVEHLERRPTEPVRSSLGSIVELEQDDTSATEVTRAGVQVELKKRKRQFANRTKTGCGTCRRRKKKCDEAKPECNNCTRGGFVCEGYANKVPWPKNGAAKAPPALQAKERLSAIPTCSGCSQPHIPHCPPRTTEASYPPSEIRSAGGLDRKPWNNWPEPTSAPPPPVRAPYPPEAPPPASVPYTQPGTNQHERHLSHEHQAPLPPQQPLHQHNHHAYHHTPHSMSHISTSSPAPAPVVATNPVVQHHVAQQHPRPPPPPPPPTTMPSSRSPTHFTPTSSIMYKSEKDKMLAGEPFLPFDRILMDERHASTGAQQNFNSTAYASNQLSKQTRENLFRTIVAARWVRPRKDTPDIISHLGRNVFVAAPFTCDYGYHLNIADDVVIGSDCHLHDSARICIGKNTKIGVRVTIQTLKTPTDNKSLKGSNGTEVAHEVHIGKNVYIGDNCVIEAGVKIGENTIVRPGSVVSHTLPPNCVAQGNPANILPN</sequence>
<dbReference type="GO" id="GO:0000981">
    <property type="term" value="F:DNA-binding transcription factor activity, RNA polymerase II-specific"/>
    <property type="evidence" value="ECO:0007669"/>
    <property type="project" value="InterPro"/>
</dbReference>
<dbReference type="EMBL" id="QGDH01000195">
    <property type="protein sequence ID" value="RAR02992.1"/>
    <property type="molecule type" value="Genomic_DNA"/>
</dbReference>
<name>A0A364MTD2_STELY</name>
<dbReference type="SMART" id="SM01266">
    <property type="entry name" value="Mac"/>
    <property type="match status" value="1"/>
</dbReference>
<dbReference type="InterPro" id="IPR001138">
    <property type="entry name" value="Zn2Cys6_DnaBD"/>
</dbReference>
<keyword evidence="3" id="KW-0539">Nucleus</keyword>
<reference evidence="7" key="1">
    <citation type="submission" date="2018-05" db="EMBL/GenBank/DDBJ databases">
        <title>Draft genome sequence of Stemphylium lycopersici strain CIDEFI 213.</title>
        <authorList>
            <person name="Medina R."/>
            <person name="Franco M.E.E."/>
            <person name="Lucentini C.G."/>
            <person name="Saparrat M.C.N."/>
            <person name="Balatti P.A."/>
        </authorList>
    </citation>
    <scope>NUCLEOTIDE SEQUENCE [LARGE SCALE GENOMIC DNA]</scope>
    <source>
        <strain evidence="7">CIDEFI 213</strain>
    </source>
</reference>
<feature type="domain" description="Zn(2)-C6 fungal-type" evidence="5">
    <location>
        <begin position="211"/>
        <end position="239"/>
    </location>
</feature>
<dbReference type="AlphaFoldDB" id="A0A364MTD2"/>
<dbReference type="SUPFAM" id="SSF57701">
    <property type="entry name" value="Zn2/Cys6 DNA-binding domain"/>
    <property type="match status" value="1"/>
</dbReference>
<proteinExistence type="inferred from homology"/>
<accession>A0A364MTD2</accession>
<evidence type="ECO:0000256" key="4">
    <source>
        <dbReference type="SAM" id="MobiDB-lite"/>
    </source>
</evidence>
<dbReference type="InterPro" id="IPR036864">
    <property type="entry name" value="Zn2-C6_fun-type_DNA-bd_sf"/>
</dbReference>
<evidence type="ECO:0000313" key="6">
    <source>
        <dbReference type="EMBL" id="RAR02992.1"/>
    </source>
</evidence>
<feature type="compositionally biased region" description="Low complexity" evidence="4">
    <location>
        <begin position="61"/>
        <end position="72"/>
    </location>
</feature>
<evidence type="ECO:0000256" key="2">
    <source>
        <dbReference type="ARBA" id="ARBA00022679"/>
    </source>
</evidence>
<dbReference type="Pfam" id="PF00132">
    <property type="entry name" value="Hexapep"/>
    <property type="match status" value="1"/>
</dbReference>
<feature type="compositionally biased region" description="Pro residues" evidence="4">
    <location>
        <begin position="315"/>
        <end position="335"/>
    </location>
</feature>
<feature type="region of interest" description="Disordered" evidence="4">
    <location>
        <begin position="1"/>
        <end position="136"/>
    </location>
</feature>
<evidence type="ECO:0000256" key="1">
    <source>
        <dbReference type="ARBA" id="ARBA00007274"/>
    </source>
</evidence>
<dbReference type="Pfam" id="PF00172">
    <property type="entry name" value="Zn_clus"/>
    <property type="match status" value="1"/>
</dbReference>
<dbReference type="STRING" id="183478.A0A364MTD2"/>
<dbReference type="PANTHER" id="PTHR23416:SF76">
    <property type="entry name" value="ZN(II)2CYS6 TRANSCRIPTION FACTOR (EUROFUNG)"/>
    <property type="match status" value="1"/>
</dbReference>
<gene>
    <name evidence="6" type="ORF">DDE83_008393</name>
</gene>
<keyword evidence="2 6" id="KW-0808">Transferase</keyword>
<protein>
    <submittedName>
        <fullName evidence="6">Maltose o-acetyltransferase</fullName>
    </submittedName>
</protein>
<feature type="compositionally biased region" description="Basic and acidic residues" evidence="4">
    <location>
        <begin position="345"/>
        <end position="355"/>
    </location>
</feature>
<dbReference type="GO" id="GO:0008270">
    <property type="term" value="F:zinc ion binding"/>
    <property type="evidence" value="ECO:0007669"/>
    <property type="project" value="InterPro"/>
</dbReference>
<organism evidence="6 7">
    <name type="scientific">Stemphylium lycopersici</name>
    <name type="common">Tomato gray leaf spot disease fungus</name>
    <name type="synonym">Thyrospora lycopersici</name>
    <dbReference type="NCBI Taxonomy" id="183478"/>
    <lineage>
        <taxon>Eukaryota</taxon>
        <taxon>Fungi</taxon>
        <taxon>Dikarya</taxon>
        <taxon>Ascomycota</taxon>
        <taxon>Pezizomycotina</taxon>
        <taxon>Dothideomycetes</taxon>
        <taxon>Pleosporomycetidae</taxon>
        <taxon>Pleosporales</taxon>
        <taxon>Pleosporineae</taxon>
        <taxon>Pleosporaceae</taxon>
        <taxon>Stemphylium</taxon>
    </lineage>
</organism>
<dbReference type="InterPro" id="IPR024688">
    <property type="entry name" value="Mac_dom"/>
</dbReference>
<comment type="caution">
    <text evidence="6">The sequence shown here is derived from an EMBL/GenBank/DDBJ whole genome shotgun (WGS) entry which is preliminary data.</text>
</comment>
<dbReference type="GO" id="GO:0008374">
    <property type="term" value="F:O-acyltransferase activity"/>
    <property type="evidence" value="ECO:0007669"/>
    <property type="project" value="TreeGrafter"/>
</dbReference>
<dbReference type="Gene3D" id="4.10.240.10">
    <property type="entry name" value="Zn(2)-C6 fungal-type DNA-binding domain"/>
    <property type="match status" value="1"/>
</dbReference>
<dbReference type="PROSITE" id="PS00463">
    <property type="entry name" value="ZN2_CY6_FUNGAL_1"/>
    <property type="match status" value="1"/>
</dbReference>
<comment type="similarity">
    <text evidence="1">Belongs to the transferase hexapeptide repeat family.</text>
</comment>
<dbReference type="Pfam" id="PF12464">
    <property type="entry name" value="Mac"/>
    <property type="match status" value="1"/>
</dbReference>
<dbReference type="SMART" id="SM00066">
    <property type="entry name" value="GAL4"/>
    <property type="match status" value="1"/>
</dbReference>
<feature type="region of interest" description="Disordered" evidence="4">
    <location>
        <begin position="150"/>
        <end position="169"/>
    </location>
</feature>
<evidence type="ECO:0000313" key="7">
    <source>
        <dbReference type="Proteomes" id="UP000249619"/>
    </source>
</evidence>
<dbReference type="PANTHER" id="PTHR23416">
    <property type="entry name" value="SIALIC ACID SYNTHASE-RELATED"/>
    <property type="match status" value="1"/>
</dbReference>
<evidence type="ECO:0000259" key="5">
    <source>
        <dbReference type="PROSITE" id="PS50048"/>
    </source>
</evidence>
<dbReference type="InterPro" id="IPR011004">
    <property type="entry name" value="Trimer_LpxA-like_sf"/>
</dbReference>
<evidence type="ECO:0000256" key="3">
    <source>
        <dbReference type="ARBA" id="ARBA00023242"/>
    </source>
</evidence>
<feature type="compositionally biased region" description="Basic and acidic residues" evidence="4">
    <location>
        <begin position="150"/>
        <end position="166"/>
    </location>
</feature>
<feature type="compositionally biased region" description="Pro residues" evidence="4">
    <location>
        <begin position="408"/>
        <end position="419"/>
    </location>
</feature>
<dbReference type="GO" id="GO:0016407">
    <property type="term" value="F:acetyltransferase activity"/>
    <property type="evidence" value="ECO:0007669"/>
    <property type="project" value="InterPro"/>
</dbReference>
<dbReference type="Proteomes" id="UP000249619">
    <property type="component" value="Unassembled WGS sequence"/>
</dbReference>
<dbReference type="SUPFAM" id="SSF51161">
    <property type="entry name" value="Trimeric LpxA-like enzymes"/>
    <property type="match status" value="1"/>
</dbReference>
<feature type="compositionally biased region" description="Polar residues" evidence="4">
    <location>
        <begin position="20"/>
        <end position="31"/>
    </location>
</feature>
<dbReference type="Gene3D" id="2.160.10.10">
    <property type="entry name" value="Hexapeptide repeat proteins"/>
    <property type="match status" value="1"/>
</dbReference>
<feature type="compositionally biased region" description="Basic residues" evidence="4">
    <location>
        <begin position="366"/>
        <end position="376"/>
    </location>
</feature>